<dbReference type="Gene3D" id="3.60.110.10">
    <property type="entry name" value="Carbon-nitrogen hydrolase"/>
    <property type="match status" value="1"/>
</dbReference>
<comment type="pathway">
    <text evidence="9">Protein modification; lipoprotein biosynthesis (N-acyl transfer).</text>
</comment>
<feature type="domain" description="CN hydrolase" evidence="10">
    <location>
        <begin position="209"/>
        <end position="453"/>
    </location>
</feature>
<protein>
    <recommendedName>
        <fullName evidence="9">Apolipoprotein N-acyltransferase</fullName>
        <shortName evidence="9">ALP N-acyltransferase</shortName>
        <ecNumber evidence="9">2.3.1.269</ecNumber>
    </recommendedName>
</protein>
<dbReference type="EC" id="2.3.1.269" evidence="9"/>
<dbReference type="InterPro" id="IPR003010">
    <property type="entry name" value="C-N_Hydrolase"/>
</dbReference>
<dbReference type="PANTHER" id="PTHR38686">
    <property type="entry name" value="APOLIPOPROTEIN N-ACYLTRANSFERASE"/>
    <property type="match status" value="1"/>
</dbReference>
<evidence type="ECO:0000256" key="4">
    <source>
        <dbReference type="ARBA" id="ARBA00022679"/>
    </source>
</evidence>
<dbReference type="InterPro" id="IPR036526">
    <property type="entry name" value="C-N_Hydrolase_sf"/>
</dbReference>
<evidence type="ECO:0000256" key="6">
    <source>
        <dbReference type="ARBA" id="ARBA00022989"/>
    </source>
</evidence>
<evidence type="ECO:0000256" key="1">
    <source>
        <dbReference type="ARBA" id="ARBA00004651"/>
    </source>
</evidence>
<dbReference type="CDD" id="cd07571">
    <property type="entry name" value="ALP_N-acyl_transferase"/>
    <property type="match status" value="1"/>
</dbReference>
<keyword evidence="8 9" id="KW-0012">Acyltransferase</keyword>
<evidence type="ECO:0000256" key="8">
    <source>
        <dbReference type="ARBA" id="ARBA00023315"/>
    </source>
</evidence>
<name>A0A1U7DMA9_9RHOB</name>
<dbReference type="Proteomes" id="UP000187266">
    <property type="component" value="Chromosome"/>
</dbReference>
<keyword evidence="3 9" id="KW-1003">Cell membrane</keyword>
<dbReference type="SUPFAM" id="SSF56317">
    <property type="entry name" value="Carbon-nitrogen hydrolase"/>
    <property type="match status" value="1"/>
</dbReference>
<keyword evidence="6 9" id="KW-1133">Transmembrane helix</keyword>
<comment type="function">
    <text evidence="9">Catalyzes the phospholipid dependent N-acylation of the N-terminal cysteine of apolipoprotein, the last step in lipoprotein maturation.</text>
</comment>
<dbReference type="GO" id="GO:0005886">
    <property type="term" value="C:plasma membrane"/>
    <property type="evidence" value="ECO:0007669"/>
    <property type="project" value="UniProtKB-SubCell"/>
</dbReference>
<evidence type="ECO:0000256" key="2">
    <source>
        <dbReference type="ARBA" id="ARBA00010065"/>
    </source>
</evidence>
<gene>
    <name evidence="9" type="primary">lnt</name>
    <name evidence="11" type="ORF">BV394_12535</name>
</gene>
<keyword evidence="12" id="KW-1185">Reference proteome</keyword>
<keyword evidence="5 9" id="KW-0812">Transmembrane</keyword>
<sequence>MFLVLCGAALAAGQAPFGLWPLALLGLVGIFAIFSARRPLRDGLTFGASYFGLSLTWIVEPFLVDIARHGWMAPFALILLALGLGLIWAVAFRAAAWLKAGPVGLAVCLGAVELFRAYAMTGFPWNAISYIWLDTAPMQLVSLIGPHGLTLATLLALAAPVTAARASSRAALGPTLLLLPALVGAGMWVGAEPVTGTTLTANSPIVRLVQPNATQRRKWDPEWIPVFFDRLIELSAAAPQDPRAPRPDLVIWPETAIAYDLEGSEQLRRTIVDAAGGVPVALGYQRREAGRFYNSLGVLSPSGELGARYDKQHLVPFGEYVPFGSWLSRLGIRGLAQVAEQGFSPGPGPTSLRLGKLGRALPLICYEAVFPDDLRTGGPRPDWILQVTNDGWFGRFTGPYQHLAQARIRAIERRLPMVRVANTGVSAVIDARGRVLASLPLGAQGFLDQRLPPAAPDETTYGKSGDWPMVPAYLLLGGLLLWRRLSR</sequence>
<dbReference type="HAMAP" id="MF_01148">
    <property type="entry name" value="Lnt"/>
    <property type="match status" value="1"/>
</dbReference>
<dbReference type="InterPro" id="IPR045378">
    <property type="entry name" value="LNT_N"/>
</dbReference>
<dbReference type="GO" id="GO:0016410">
    <property type="term" value="F:N-acyltransferase activity"/>
    <property type="evidence" value="ECO:0007669"/>
    <property type="project" value="UniProtKB-UniRule"/>
</dbReference>
<dbReference type="PANTHER" id="PTHR38686:SF1">
    <property type="entry name" value="APOLIPOPROTEIN N-ACYLTRANSFERASE"/>
    <property type="match status" value="1"/>
</dbReference>
<dbReference type="OrthoDB" id="9804277at2"/>
<dbReference type="UniPathway" id="UPA00666"/>
<dbReference type="GO" id="GO:0042158">
    <property type="term" value="P:lipoprotein biosynthetic process"/>
    <property type="evidence" value="ECO:0007669"/>
    <property type="project" value="UniProtKB-UniRule"/>
</dbReference>
<reference evidence="11 12" key="1">
    <citation type="submission" date="2017-01" db="EMBL/GenBank/DDBJ databases">
        <title>Genomic analysis of Xuhuaishuia manganoxidans DY6-4.</title>
        <authorList>
            <person name="Wang X."/>
        </authorList>
    </citation>
    <scope>NUCLEOTIDE SEQUENCE [LARGE SCALE GENOMIC DNA]</scope>
    <source>
        <strain evidence="11 12">DY6-4</strain>
    </source>
</reference>
<evidence type="ECO:0000256" key="9">
    <source>
        <dbReference type="HAMAP-Rule" id="MF_01148"/>
    </source>
</evidence>
<dbReference type="PROSITE" id="PS50263">
    <property type="entry name" value="CN_HYDROLASE"/>
    <property type="match status" value="1"/>
</dbReference>
<evidence type="ECO:0000256" key="5">
    <source>
        <dbReference type="ARBA" id="ARBA00022692"/>
    </source>
</evidence>
<dbReference type="InterPro" id="IPR004563">
    <property type="entry name" value="Apolipo_AcylTrfase"/>
</dbReference>
<comment type="similarity">
    <text evidence="2 9">Belongs to the CN hydrolase family. Apolipoprotein N-acyltransferase subfamily.</text>
</comment>
<comment type="subcellular location">
    <subcellularLocation>
        <location evidence="1 9">Cell membrane</location>
        <topology evidence="1 9">Multi-pass membrane protein</topology>
    </subcellularLocation>
</comment>
<feature type="transmembrane region" description="Helical" evidence="9">
    <location>
        <begin position="171"/>
        <end position="191"/>
    </location>
</feature>
<evidence type="ECO:0000313" key="12">
    <source>
        <dbReference type="Proteomes" id="UP000187266"/>
    </source>
</evidence>
<evidence type="ECO:0000313" key="11">
    <source>
        <dbReference type="EMBL" id="APX91146.1"/>
    </source>
</evidence>
<feature type="transmembrane region" description="Helical" evidence="9">
    <location>
        <begin position="43"/>
        <end position="59"/>
    </location>
</feature>
<dbReference type="AlphaFoldDB" id="A0A1U7DMA9"/>
<comment type="catalytic activity">
    <reaction evidence="9">
        <text>N-terminal S-1,2-diacyl-sn-glyceryl-L-cysteinyl-[lipoprotein] + a glycerophospholipid = N-acyl-S-1,2-diacyl-sn-glyceryl-L-cysteinyl-[lipoprotein] + a 2-acyl-sn-glycero-3-phospholipid + H(+)</text>
        <dbReference type="Rhea" id="RHEA:48228"/>
        <dbReference type="Rhea" id="RHEA-COMP:14681"/>
        <dbReference type="Rhea" id="RHEA-COMP:14684"/>
        <dbReference type="ChEBI" id="CHEBI:15378"/>
        <dbReference type="ChEBI" id="CHEBI:136912"/>
        <dbReference type="ChEBI" id="CHEBI:140656"/>
        <dbReference type="ChEBI" id="CHEBI:140657"/>
        <dbReference type="ChEBI" id="CHEBI:140660"/>
        <dbReference type="EC" id="2.3.1.269"/>
    </reaction>
</comment>
<dbReference type="STRING" id="1267768.BV394_12535"/>
<feature type="transmembrane region" description="Helical" evidence="9">
    <location>
        <begin position="71"/>
        <end position="91"/>
    </location>
</feature>
<dbReference type="Pfam" id="PF20154">
    <property type="entry name" value="LNT_N"/>
    <property type="match status" value="1"/>
</dbReference>
<proteinExistence type="inferred from homology"/>
<dbReference type="Pfam" id="PF00795">
    <property type="entry name" value="CN_hydrolase"/>
    <property type="match status" value="1"/>
</dbReference>
<dbReference type="EMBL" id="CP019124">
    <property type="protein sequence ID" value="APX91146.1"/>
    <property type="molecule type" value="Genomic_DNA"/>
</dbReference>
<evidence type="ECO:0000256" key="3">
    <source>
        <dbReference type="ARBA" id="ARBA00022475"/>
    </source>
</evidence>
<feature type="transmembrane region" description="Helical" evidence="9">
    <location>
        <begin position="140"/>
        <end position="159"/>
    </location>
</feature>
<keyword evidence="7 9" id="KW-0472">Membrane</keyword>
<feature type="transmembrane region" description="Helical" evidence="9">
    <location>
        <begin position="103"/>
        <end position="120"/>
    </location>
</feature>
<evidence type="ECO:0000256" key="7">
    <source>
        <dbReference type="ARBA" id="ARBA00023136"/>
    </source>
</evidence>
<accession>A0A1U7DMA9</accession>
<feature type="transmembrane region" description="Helical" evidence="9">
    <location>
        <begin position="17"/>
        <end position="36"/>
    </location>
</feature>
<organism evidence="11 12">
    <name type="scientific">Brevirhabdus pacifica</name>
    <dbReference type="NCBI Taxonomy" id="1267768"/>
    <lineage>
        <taxon>Bacteria</taxon>
        <taxon>Pseudomonadati</taxon>
        <taxon>Pseudomonadota</taxon>
        <taxon>Alphaproteobacteria</taxon>
        <taxon>Rhodobacterales</taxon>
        <taxon>Paracoccaceae</taxon>
        <taxon>Brevirhabdus</taxon>
    </lineage>
</organism>
<keyword evidence="4 9" id="KW-0808">Transferase</keyword>
<evidence type="ECO:0000259" key="10">
    <source>
        <dbReference type="PROSITE" id="PS50263"/>
    </source>
</evidence>
<dbReference type="NCBIfam" id="TIGR00546">
    <property type="entry name" value="lnt"/>
    <property type="match status" value="1"/>
</dbReference>